<dbReference type="AlphaFoldDB" id="A0A240BWF7"/>
<dbReference type="SUPFAM" id="SSF46689">
    <property type="entry name" value="Homeodomain-like"/>
    <property type="match status" value="1"/>
</dbReference>
<evidence type="ECO:0000256" key="2">
    <source>
        <dbReference type="PROSITE-ProRule" id="PRU00335"/>
    </source>
</evidence>
<evidence type="ECO:0000256" key="1">
    <source>
        <dbReference type="ARBA" id="ARBA00023125"/>
    </source>
</evidence>
<gene>
    <name evidence="5" type="primary">fadR</name>
    <name evidence="4" type="ORF">GCM10007183_05930</name>
    <name evidence="5" type="ORF">SAMEA4412661_00363</name>
</gene>
<dbReference type="GO" id="GO:0006355">
    <property type="term" value="P:regulation of DNA-templated transcription"/>
    <property type="evidence" value="ECO:0007669"/>
    <property type="project" value="UniProtKB-ARBA"/>
</dbReference>
<dbReference type="Pfam" id="PF00440">
    <property type="entry name" value="TetR_N"/>
    <property type="match status" value="1"/>
</dbReference>
<dbReference type="PROSITE" id="PS50977">
    <property type="entry name" value="HTH_TETR_2"/>
    <property type="match status" value="1"/>
</dbReference>
<evidence type="ECO:0000313" key="7">
    <source>
        <dbReference type="Proteomes" id="UP000652995"/>
    </source>
</evidence>
<dbReference type="PANTHER" id="PTHR30055">
    <property type="entry name" value="HTH-TYPE TRANSCRIPTIONAL REGULATOR RUTR"/>
    <property type="match status" value="1"/>
</dbReference>
<keyword evidence="1 2" id="KW-0238">DNA-binding</keyword>
<dbReference type="InterPro" id="IPR001647">
    <property type="entry name" value="HTH_TetR"/>
</dbReference>
<dbReference type="KEGG" id="smus:C7J88_08950"/>
<dbReference type="Proteomes" id="UP000652995">
    <property type="component" value="Unassembled WGS sequence"/>
</dbReference>
<sequence length="208" mass="23716">MNTNQFPTFKEQLESTSMPPGQRKAMLAAIKLFSEQGYHATSTAQIAKEAGISQATIFKYFSTKEALLMGLLEPLKEIVGKPFIESLSQQEDLESLIRFIVRDRYAFVSSNVDFLKIILQEVLISPNLRNAMAMNFQKLMPDLFYHINKILDADEKMNQNLTQADRVRTIIAPLFTYVLQTQIFSIKTGDTEAELQMVEAQIIKSLRQ</sequence>
<organism evidence="5 6">
    <name type="scientific">Staphylococcus muscae</name>
    <dbReference type="NCBI Taxonomy" id="1294"/>
    <lineage>
        <taxon>Bacteria</taxon>
        <taxon>Bacillati</taxon>
        <taxon>Bacillota</taxon>
        <taxon>Bacilli</taxon>
        <taxon>Bacillales</taxon>
        <taxon>Staphylococcaceae</taxon>
        <taxon>Staphylococcus</taxon>
    </lineage>
</organism>
<dbReference type="EMBL" id="LT906464">
    <property type="protein sequence ID" value="SNV99990.1"/>
    <property type="molecule type" value="Genomic_DNA"/>
</dbReference>
<dbReference type="InterPro" id="IPR023772">
    <property type="entry name" value="DNA-bd_HTH_TetR-type_CS"/>
</dbReference>
<accession>A0A240BWF7</accession>
<dbReference type="PRINTS" id="PR00455">
    <property type="entry name" value="HTHTETR"/>
</dbReference>
<reference evidence="7" key="3">
    <citation type="journal article" date="2019" name="Int. J. Syst. Evol. Microbiol.">
        <title>The Global Catalogue of Microorganisms (GCM) 10K type strain sequencing project: providing services to taxonomists for standard genome sequencing and annotation.</title>
        <authorList>
            <consortium name="The Broad Institute Genomics Platform"/>
            <consortium name="The Broad Institute Genome Sequencing Center for Infectious Disease"/>
            <person name="Wu L."/>
            <person name="Ma J."/>
        </authorList>
    </citation>
    <scope>NUCLEOTIDE SEQUENCE [LARGE SCALE GENOMIC DNA]</scope>
    <source>
        <strain evidence="7">CCM 4175</strain>
    </source>
</reference>
<proteinExistence type="predicted"/>
<reference evidence="4" key="4">
    <citation type="submission" date="2024-05" db="EMBL/GenBank/DDBJ databases">
        <authorList>
            <person name="Sun Q."/>
            <person name="Sedlacek I."/>
        </authorList>
    </citation>
    <scope>NUCLEOTIDE SEQUENCE</scope>
    <source>
        <strain evidence="4">CCM 4175</strain>
    </source>
</reference>
<reference evidence="4" key="1">
    <citation type="journal article" date="2014" name="Int. J. Syst. Evol. Microbiol.">
        <title>Complete genome of a new Firmicutes species belonging to the dominant human colonic microbiota ('Ruminococcus bicirculans') reveals two chromosomes and a selective capacity to utilize plant glucans.</title>
        <authorList>
            <consortium name="NISC Comparative Sequencing Program"/>
            <person name="Wegmann U."/>
            <person name="Louis P."/>
            <person name="Goesmann A."/>
            <person name="Henrissat B."/>
            <person name="Duncan S.H."/>
            <person name="Flint H.J."/>
        </authorList>
    </citation>
    <scope>NUCLEOTIDE SEQUENCE</scope>
    <source>
        <strain evidence="4">CCM 4175</strain>
    </source>
</reference>
<keyword evidence="7" id="KW-1185">Reference proteome</keyword>
<feature type="domain" description="HTH tetR-type" evidence="3">
    <location>
        <begin position="19"/>
        <end position="79"/>
    </location>
</feature>
<evidence type="ECO:0000313" key="5">
    <source>
        <dbReference type="EMBL" id="SNV99990.1"/>
    </source>
</evidence>
<dbReference type="EMBL" id="BMCB01000003">
    <property type="protein sequence ID" value="GGA84576.1"/>
    <property type="molecule type" value="Genomic_DNA"/>
</dbReference>
<dbReference type="InterPro" id="IPR009057">
    <property type="entry name" value="Homeodomain-like_sf"/>
</dbReference>
<evidence type="ECO:0000313" key="4">
    <source>
        <dbReference type="EMBL" id="GGA84576.1"/>
    </source>
</evidence>
<name>A0A240BWF7_9STAP</name>
<dbReference type="InterPro" id="IPR050109">
    <property type="entry name" value="HTH-type_TetR-like_transc_reg"/>
</dbReference>
<evidence type="ECO:0000259" key="3">
    <source>
        <dbReference type="PROSITE" id="PS50977"/>
    </source>
</evidence>
<reference evidence="5 6" key="2">
    <citation type="submission" date="2017-06" db="EMBL/GenBank/DDBJ databases">
        <authorList>
            <consortium name="Pathogen Informatics"/>
        </authorList>
    </citation>
    <scope>NUCLEOTIDE SEQUENCE [LARGE SCALE GENOMIC DNA]</scope>
    <source>
        <strain evidence="5 6">NCTC13833</strain>
    </source>
</reference>
<dbReference type="OrthoDB" id="9780824at2"/>
<protein>
    <submittedName>
        <fullName evidence="5">TetR family transcriptional regulator</fullName>
    </submittedName>
</protein>
<feature type="DNA-binding region" description="H-T-H motif" evidence="2">
    <location>
        <begin position="42"/>
        <end position="61"/>
    </location>
</feature>
<dbReference type="RefSeq" id="WP_095115507.1">
    <property type="nucleotide sequence ID" value="NZ_BMCB01000003.1"/>
</dbReference>
<dbReference type="Proteomes" id="UP000243706">
    <property type="component" value="Chromosome 1"/>
</dbReference>
<evidence type="ECO:0000313" key="6">
    <source>
        <dbReference type="Proteomes" id="UP000243706"/>
    </source>
</evidence>
<dbReference type="PANTHER" id="PTHR30055:SF222">
    <property type="entry name" value="REGULATORY PROTEIN"/>
    <property type="match status" value="1"/>
</dbReference>
<dbReference type="GO" id="GO:0003677">
    <property type="term" value="F:DNA binding"/>
    <property type="evidence" value="ECO:0007669"/>
    <property type="project" value="UniProtKB-UniRule"/>
</dbReference>
<dbReference type="Gene3D" id="1.10.357.10">
    <property type="entry name" value="Tetracycline Repressor, domain 2"/>
    <property type="match status" value="1"/>
</dbReference>
<dbReference type="PROSITE" id="PS01081">
    <property type="entry name" value="HTH_TETR_1"/>
    <property type="match status" value="1"/>
</dbReference>